<evidence type="ECO:0000313" key="2">
    <source>
        <dbReference type="EMBL" id="GAA1564166.1"/>
    </source>
</evidence>
<feature type="transmembrane region" description="Helical" evidence="1">
    <location>
        <begin position="6"/>
        <end position="27"/>
    </location>
</feature>
<keyword evidence="1" id="KW-0812">Transmembrane</keyword>
<name>A0ABN2CUQ2_9ACTN</name>
<evidence type="ECO:0000256" key="1">
    <source>
        <dbReference type="SAM" id="Phobius"/>
    </source>
</evidence>
<protein>
    <submittedName>
        <fullName evidence="2">Uncharacterized protein</fullName>
    </submittedName>
</protein>
<keyword evidence="1" id="KW-0472">Membrane</keyword>
<feature type="transmembrane region" description="Helical" evidence="1">
    <location>
        <begin position="39"/>
        <end position="65"/>
    </location>
</feature>
<keyword evidence="1" id="KW-1133">Transmembrane helix</keyword>
<feature type="transmembrane region" description="Helical" evidence="1">
    <location>
        <begin position="71"/>
        <end position="91"/>
    </location>
</feature>
<dbReference type="EMBL" id="BAAAQD010000034">
    <property type="protein sequence ID" value="GAA1564166.1"/>
    <property type="molecule type" value="Genomic_DNA"/>
</dbReference>
<accession>A0ABN2CUQ2</accession>
<organism evidence="2 3">
    <name type="scientific">Dactylosporangium maewongense</name>
    <dbReference type="NCBI Taxonomy" id="634393"/>
    <lineage>
        <taxon>Bacteria</taxon>
        <taxon>Bacillati</taxon>
        <taxon>Actinomycetota</taxon>
        <taxon>Actinomycetes</taxon>
        <taxon>Micromonosporales</taxon>
        <taxon>Micromonosporaceae</taxon>
        <taxon>Dactylosporangium</taxon>
    </lineage>
</organism>
<reference evidence="2 3" key="1">
    <citation type="journal article" date="2019" name="Int. J. Syst. Evol. Microbiol.">
        <title>The Global Catalogue of Microorganisms (GCM) 10K type strain sequencing project: providing services to taxonomists for standard genome sequencing and annotation.</title>
        <authorList>
            <consortium name="The Broad Institute Genomics Platform"/>
            <consortium name="The Broad Institute Genome Sequencing Center for Infectious Disease"/>
            <person name="Wu L."/>
            <person name="Ma J."/>
        </authorList>
    </citation>
    <scope>NUCLEOTIDE SEQUENCE [LARGE SCALE GENOMIC DNA]</scope>
    <source>
        <strain evidence="2 3">JCM 15933</strain>
    </source>
</reference>
<feature type="transmembrane region" description="Helical" evidence="1">
    <location>
        <begin position="103"/>
        <end position="127"/>
    </location>
</feature>
<gene>
    <name evidence="2" type="ORF">GCM10009827_102200</name>
</gene>
<dbReference type="Proteomes" id="UP001501470">
    <property type="component" value="Unassembled WGS sequence"/>
</dbReference>
<dbReference type="RefSeq" id="WP_344512674.1">
    <property type="nucleotide sequence ID" value="NZ_BAAAQD010000034.1"/>
</dbReference>
<proteinExistence type="predicted"/>
<comment type="caution">
    <text evidence="2">The sequence shown here is derived from an EMBL/GenBank/DDBJ whole genome shotgun (WGS) entry which is preliminary data.</text>
</comment>
<evidence type="ECO:0000313" key="3">
    <source>
        <dbReference type="Proteomes" id="UP001501470"/>
    </source>
</evidence>
<keyword evidence="3" id="KW-1185">Reference proteome</keyword>
<feature type="transmembrane region" description="Helical" evidence="1">
    <location>
        <begin position="192"/>
        <end position="211"/>
    </location>
</feature>
<feature type="transmembrane region" description="Helical" evidence="1">
    <location>
        <begin position="147"/>
        <end position="171"/>
    </location>
</feature>
<sequence length="212" mass="21667">MHPWQYVVLAGLGAFHGLNPGMGWLFALAGGVRERRRAAIAATLGPIALGHAASVFVIATLVAALMSVTGARLVATAGGVALTAFGVWRLLSPSHHRTGPRPADLLTWSFLMSSAHGAGLVLLPLLAAVPAAAHHGHAVGAAGRTSAMTGILATTVHTAAMVAAAGLVALVAYEVLRLRPVRVRARFDADRVWAFALTGSGVATLALTLWGG</sequence>